<dbReference type="Proteomes" id="UP000314294">
    <property type="component" value="Unassembled WGS sequence"/>
</dbReference>
<evidence type="ECO:0000313" key="1">
    <source>
        <dbReference type="EMBL" id="TNN44045.1"/>
    </source>
</evidence>
<dbReference type="AlphaFoldDB" id="A0A4Z2FT54"/>
<dbReference type="EMBL" id="SRLO01000928">
    <property type="protein sequence ID" value="TNN44045.1"/>
    <property type="molecule type" value="Genomic_DNA"/>
</dbReference>
<gene>
    <name evidence="1" type="ORF">EYF80_045769</name>
</gene>
<sequence length="65" mass="6793">MKSWDALAAARYATASSIKPEDREVSGMSACDASLLTLRPEVEAPGLHIGAGEVSSLASNVLYVK</sequence>
<comment type="caution">
    <text evidence="1">The sequence shown here is derived from an EMBL/GenBank/DDBJ whole genome shotgun (WGS) entry which is preliminary data.</text>
</comment>
<evidence type="ECO:0000313" key="2">
    <source>
        <dbReference type="Proteomes" id="UP000314294"/>
    </source>
</evidence>
<name>A0A4Z2FT54_9TELE</name>
<accession>A0A4Z2FT54</accession>
<protein>
    <submittedName>
        <fullName evidence="1">Uncharacterized protein</fullName>
    </submittedName>
</protein>
<reference evidence="1 2" key="1">
    <citation type="submission" date="2019-03" db="EMBL/GenBank/DDBJ databases">
        <title>First draft genome of Liparis tanakae, snailfish: a comprehensive survey of snailfish specific genes.</title>
        <authorList>
            <person name="Kim W."/>
            <person name="Song I."/>
            <person name="Jeong J.-H."/>
            <person name="Kim D."/>
            <person name="Kim S."/>
            <person name="Ryu S."/>
            <person name="Song J.Y."/>
            <person name="Lee S.K."/>
        </authorList>
    </citation>
    <scope>NUCLEOTIDE SEQUENCE [LARGE SCALE GENOMIC DNA]</scope>
    <source>
        <tissue evidence="1">Muscle</tissue>
    </source>
</reference>
<organism evidence="1 2">
    <name type="scientific">Liparis tanakae</name>
    <name type="common">Tanaka's snailfish</name>
    <dbReference type="NCBI Taxonomy" id="230148"/>
    <lineage>
        <taxon>Eukaryota</taxon>
        <taxon>Metazoa</taxon>
        <taxon>Chordata</taxon>
        <taxon>Craniata</taxon>
        <taxon>Vertebrata</taxon>
        <taxon>Euteleostomi</taxon>
        <taxon>Actinopterygii</taxon>
        <taxon>Neopterygii</taxon>
        <taxon>Teleostei</taxon>
        <taxon>Neoteleostei</taxon>
        <taxon>Acanthomorphata</taxon>
        <taxon>Eupercaria</taxon>
        <taxon>Perciformes</taxon>
        <taxon>Cottioidei</taxon>
        <taxon>Cottales</taxon>
        <taxon>Liparidae</taxon>
        <taxon>Liparis</taxon>
    </lineage>
</organism>
<keyword evidence="2" id="KW-1185">Reference proteome</keyword>
<proteinExistence type="predicted"/>